<proteinExistence type="predicted"/>
<protein>
    <submittedName>
        <fullName evidence="1">Uncharacterized protein</fullName>
    </submittedName>
</protein>
<organism evidence="1 2">
    <name type="scientific">Hypoxylon rubiginosum</name>
    <dbReference type="NCBI Taxonomy" id="110542"/>
    <lineage>
        <taxon>Eukaryota</taxon>
        <taxon>Fungi</taxon>
        <taxon>Dikarya</taxon>
        <taxon>Ascomycota</taxon>
        <taxon>Pezizomycotina</taxon>
        <taxon>Sordariomycetes</taxon>
        <taxon>Xylariomycetidae</taxon>
        <taxon>Xylariales</taxon>
        <taxon>Hypoxylaceae</taxon>
        <taxon>Hypoxylon</taxon>
    </lineage>
</organism>
<dbReference type="EMBL" id="MU393489">
    <property type="protein sequence ID" value="KAI4864233.1"/>
    <property type="molecule type" value="Genomic_DNA"/>
</dbReference>
<gene>
    <name evidence="1" type="ORF">F4820DRAFT_449189</name>
</gene>
<evidence type="ECO:0000313" key="2">
    <source>
        <dbReference type="Proteomes" id="UP001497700"/>
    </source>
</evidence>
<dbReference type="Proteomes" id="UP001497700">
    <property type="component" value="Unassembled WGS sequence"/>
</dbReference>
<name>A0ACB9YXZ5_9PEZI</name>
<evidence type="ECO:0000313" key="1">
    <source>
        <dbReference type="EMBL" id="KAI4864233.1"/>
    </source>
</evidence>
<comment type="caution">
    <text evidence="1">The sequence shown here is derived from an EMBL/GenBank/DDBJ whole genome shotgun (WGS) entry which is preliminary data.</text>
</comment>
<keyword evidence="2" id="KW-1185">Reference proteome</keyword>
<accession>A0ACB9YXZ5</accession>
<sequence length="1813" mass="200882">MEDWPSDIAESPNTIEKRRQSATTADTMAENATPGIKPTSNDASVDPDTCRICRGEGTADEPLFYPCKCSGSIKYVHQDCLMEWLSHSQKKHCELCKTPFRFTKLYSPDMPKRLPFYIFVTHMAKYMFRNVLVWLRALLVISVWLGWLPYLMRSVWSFLFWISDEGLGPSPTPAFDGWDGKKSSLTITGTTTCASTPLLTATTTAASIGDIVEKLPVSVLLKAISKPLNTTPPSWLTKLLGLATAAEKSVPGAKELLNATHVGQIVLSPTPGRPSSLLSDVTILKNFTRHPAINRTIIAVLEGQIITLLVIVCFILIILVRDYVVQQQPEINMRAAFAAAENEAPPLVGPMNDAAPRDLDPAHGEDADSDDDSVGARDEEPVGNEDVQEDANEVDRARDDIGLQDPRERRVAELRRQATRRDAEPRPENWQEDHGRIGPLSRAGEVAEQDDEFCAPPSQEGIVVHRAISNNTDWRTDADDGEAILRGGVREYSRIYREAGGDREKILQIIRDEGLEDRMQYWIHVTAGKASGESSLDIENSVGTASPTPYTHRSSQSPMGPGSLQADKTSSDTSSWTWTDTDDVGDAASQSSKDKGKGKGKAVEIPAKENAAWGTWGGEFGDAPHPAGSDDDGRDEYDNVRSSLLSAPTRPRAVSDGPQATKTINILANNNWSFSNLPSDSPDISRERASELAGSSYAAFTFGPTLSSTASRQDPSAAGVSGSYPPGDDSTDANKAQFLDQDERILRFGLGMSSIAEDRTGNGNDTPSSVDDGMGENAEANADADAFVEQIHDIQPAGNAARQAGGIVGRVADFMWRDVEAGPVDDVEPEEAVDIFGDNQNAPFFNDDRMGDREEEVEMAPDVVEAAVAAGLDPEAVEDAEDFEGIMELIGMRGPVAGLFQNAIFCAFLVSISIFVCIFIPYNVGRVSVWIVANPARLLRIVFSVSKFVQDGVLLVVGYTSAFTFNLLETFRLLFGVEYGKQLMHTLRTDAKQVASGAFDRILTSFMSEIPLISVSEVRNFSAISHEALLIVKNDIRTAFSSAGRAILFIFGGDYMSKLATVGDLISVAAPVIFQFLKTIPILVTQPASWVLNLNLSEAPSSANPGLAYWDANDRTWAILVGYVSLCIMAGLYLARGTPFSSGQTTQEWEASIIDGLNQASGVMKVILIISIEMLIFPLYCGLLLDFALLPLFEGTSVKSRLLFTYNYPLTSIFVHWFVGTGYMFHFALFVSMCRKIMRKGVLYFIRDPDDPEFHPVRDVLERNVTTQLRKILFSAFVYGALVVICLGGVVWGLALALPNVLPIHYSSNEPVLEFPIDLLFYNFLMPLAVRFFKPSDGLHAMYTWWFRKCARTLRLTWFLFGERRVDEEGTLALRRDSPYRNFPWWYQVFLEVNSENEVAPKTWQDTFRGGKAKPASKISAEDMSVFDAKKTMLVESGQLVPNGRFVRSPASDQVKIPKGQSVFLNVSDQNARSDGKLDQPEADLYSGIHYQFVYIPPWFRARIFLFILFIWIFAAVTGVGFTIVPLVFGRRMFKILIPAHIRTNDIYAFSIGIYILGSLGYFVFHLQPVLGKLKAWVATVVDSVLDRHATQRALHLWKRACQLVYTYVVLLIVFPLLITLLVELYLLMPLHTYIYPAEGDTTKRLDGLREGHTIRVIQAWTLGILYLKLGSRALTLYGGRPAQAVRAILRRGWLEPDVGILTRAFVIPGVVASAILIFMPPVVAWAILRRAVDVNTGLPHEMPHEMRVLTFRLAYPLTALFWAGLLMTRNMLRVFEGWQVRIRDEAYLMGERLHNFGGTASKVTNWRGSTRL</sequence>
<reference evidence="1 2" key="1">
    <citation type="journal article" date="2022" name="New Phytol.">
        <title>Ecological generalism drives hyperdiversity of secondary metabolite gene clusters in xylarialean endophytes.</title>
        <authorList>
            <person name="Franco M.E.E."/>
            <person name="Wisecaver J.H."/>
            <person name="Arnold A.E."/>
            <person name="Ju Y.M."/>
            <person name="Slot J.C."/>
            <person name="Ahrendt S."/>
            <person name="Moore L.P."/>
            <person name="Eastman K.E."/>
            <person name="Scott K."/>
            <person name="Konkel Z."/>
            <person name="Mondo S.J."/>
            <person name="Kuo A."/>
            <person name="Hayes R.D."/>
            <person name="Haridas S."/>
            <person name="Andreopoulos B."/>
            <person name="Riley R."/>
            <person name="LaButti K."/>
            <person name="Pangilinan J."/>
            <person name="Lipzen A."/>
            <person name="Amirebrahimi M."/>
            <person name="Yan J."/>
            <person name="Adam C."/>
            <person name="Keymanesh K."/>
            <person name="Ng V."/>
            <person name="Louie K."/>
            <person name="Northen T."/>
            <person name="Drula E."/>
            <person name="Henrissat B."/>
            <person name="Hsieh H.M."/>
            <person name="Youens-Clark K."/>
            <person name="Lutzoni F."/>
            <person name="Miadlikowska J."/>
            <person name="Eastwood D.C."/>
            <person name="Hamelin R.C."/>
            <person name="Grigoriev I.V."/>
            <person name="U'Ren J.M."/>
        </authorList>
    </citation>
    <scope>NUCLEOTIDE SEQUENCE [LARGE SCALE GENOMIC DNA]</scope>
    <source>
        <strain evidence="1 2">CBS 119005</strain>
    </source>
</reference>